<proteinExistence type="predicted"/>
<dbReference type="Proteomes" id="UP000008810">
    <property type="component" value="Chromosome 3"/>
</dbReference>
<dbReference type="Gramene" id="PNT68043">
    <property type="protein sequence ID" value="PNT68043"/>
    <property type="gene ID" value="BRADI_3g35305v3"/>
</dbReference>
<sequence>MAAAVGEDFFFFEVKGEELFFLRARGRNLLNRPTGSFTRAAWREPMSIQTVQCVMEQEQQPIHACTAGTGRRRFKWRLDHRPG</sequence>
<dbReference type="AlphaFoldDB" id="A0A2K2D1B1"/>
<gene>
    <name evidence="1" type="ORF">BRADI_3g35305v3</name>
</gene>
<keyword evidence="3" id="KW-1185">Reference proteome</keyword>
<dbReference type="EMBL" id="CM000882">
    <property type="protein sequence ID" value="PNT68043.1"/>
    <property type="molecule type" value="Genomic_DNA"/>
</dbReference>
<evidence type="ECO:0000313" key="3">
    <source>
        <dbReference type="Proteomes" id="UP000008810"/>
    </source>
</evidence>
<evidence type="ECO:0000313" key="1">
    <source>
        <dbReference type="EMBL" id="PNT68043.1"/>
    </source>
</evidence>
<accession>A0A2K2D1B1</accession>
<dbReference type="EnsemblPlants" id="PNT68043">
    <property type="protein sequence ID" value="PNT68043"/>
    <property type="gene ID" value="BRADI_3g35305v3"/>
</dbReference>
<evidence type="ECO:0000313" key="2">
    <source>
        <dbReference type="EnsemblPlants" id="PNT68043"/>
    </source>
</evidence>
<reference evidence="1" key="2">
    <citation type="submission" date="2017-06" db="EMBL/GenBank/DDBJ databases">
        <title>WGS assembly of Brachypodium distachyon.</title>
        <authorList>
            <consortium name="The International Brachypodium Initiative"/>
            <person name="Lucas S."/>
            <person name="Harmon-Smith M."/>
            <person name="Lail K."/>
            <person name="Tice H."/>
            <person name="Grimwood J."/>
            <person name="Bruce D."/>
            <person name="Barry K."/>
            <person name="Shu S."/>
            <person name="Lindquist E."/>
            <person name="Wang M."/>
            <person name="Pitluck S."/>
            <person name="Vogel J.P."/>
            <person name="Garvin D.F."/>
            <person name="Mockler T.C."/>
            <person name="Schmutz J."/>
            <person name="Rokhsar D."/>
            <person name="Bevan M.W."/>
        </authorList>
    </citation>
    <scope>NUCLEOTIDE SEQUENCE</scope>
    <source>
        <strain evidence="1">Bd21</strain>
    </source>
</reference>
<reference evidence="2" key="3">
    <citation type="submission" date="2018-08" db="UniProtKB">
        <authorList>
            <consortium name="EnsemblPlants"/>
        </authorList>
    </citation>
    <scope>IDENTIFICATION</scope>
    <source>
        <strain evidence="2">cv. Bd21</strain>
    </source>
</reference>
<protein>
    <submittedName>
        <fullName evidence="1 2">Uncharacterized protein</fullName>
    </submittedName>
</protein>
<reference evidence="1 2" key="1">
    <citation type="journal article" date="2010" name="Nature">
        <title>Genome sequencing and analysis of the model grass Brachypodium distachyon.</title>
        <authorList>
            <consortium name="International Brachypodium Initiative"/>
        </authorList>
    </citation>
    <scope>NUCLEOTIDE SEQUENCE [LARGE SCALE GENOMIC DNA]</scope>
    <source>
        <strain evidence="1 2">Bd21</strain>
    </source>
</reference>
<name>A0A2K2D1B1_BRADI</name>
<organism evidence="1">
    <name type="scientific">Brachypodium distachyon</name>
    <name type="common">Purple false brome</name>
    <name type="synonym">Trachynia distachya</name>
    <dbReference type="NCBI Taxonomy" id="15368"/>
    <lineage>
        <taxon>Eukaryota</taxon>
        <taxon>Viridiplantae</taxon>
        <taxon>Streptophyta</taxon>
        <taxon>Embryophyta</taxon>
        <taxon>Tracheophyta</taxon>
        <taxon>Spermatophyta</taxon>
        <taxon>Magnoliopsida</taxon>
        <taxon>Liliopsida</taxon>
        <taxon>Poales</taxon>
        <taxon>Poaceae</taxon>
        <taxon>BOP clade</taxon>
        <taxon>Pooideae</taxon>
        <taxon>Stipodae</taxon>
        <taxon>Brachypodieae</taxon>
        <taxon>Brachypodium</taxon>
    </lineage>
</organism>
<dbReference type="InParanoid" id="A0A2K2D1B1"/>